<dbReference type="KEGG" id="lak:106174332"/>
<sequence>MAQGKLKTKVQLPAGTRGKQKHHKKSGVLKKGCMSIAPKKARHVQAAKLKKSLEKEIKKGIEQEVAVAAGNVEPKRFNVVNTKTAASSSKK</sequence>
<protein>
    <submittedName>
        <fullName evidence="4">Leydig cell tumor 10 kDa protein homolog isoform X1</fullName>
    </submittedName>
    <submittedName>
        <fullName evidence="5">Leydig cell tumor 10 kDa protein homolog isoform X2</fullName>
    </submittedName>
</protein>
<feature type="region of interest" description="Disordered" evidence="2">
    <location>
        <begin position="1"/>
        <end position="28"/>
    </location>
</feature>
<dbReference type="GeneID" id="106174332"/>
<dbReference type="STRING" id="7574.A0A1S3JMF8"/>
<reference evidence="4 5" key="1">
    <citation type="submission" date="2025-04" db="UniProtKB">
        <authorList>
            <consortium name="RefSeq"/>
        </authorList>
    </citation>
    <scope>IDENTIFICATION</scope>
    <source>
        <tissue evidence="4 5">Gonads</tissue>
    </source>
</reference>
<comment type="similarity">
    <text evidence="1">Belongs to the UPF0390 family.</text>
</comment>
<evidence type="ECO:0000313" key="4">
    <source>
        <dbReference type="RefSeq" id="XP_013411316.1"/>
    </source>
</evidence>
<proteinExistence type="inferred from homology"/>
<name>A0A1S3JMF8_LINAN</name>
<dbReference type="InterPro" id="IPR019034">
    <property type="entry name" value="UPF0390"/>
</dbReference>
<gene>
    <name evidence="4 5" type="primary">LOC106174332</name>
</gene>
<dbReference type="Proteomes" id="UP000085678">
    <property type="component" value="Unplaced"/>
</dbReference>
<dbReference type="Pfam" id="PF09495">
    <property type="entry name" value="DUF2462"/>
    <property type="match status" value="1"/>
</dbReference>
<evidence type="ECO:0000313" key="3">
    <source>
        <dbReference type="Proteomes" id="UP000085678"/>
    </source>
</evidence>
<dbReference type="RefSeq" id="XP_013411316.1">
    <property type="nucleotide sequence ID" value="XM_013555862.2"/>
</dbReference>
<dbReference type="PANTHER" id="PTHR16967:SF1">
    <property type="entry name" value="LEYDIG CELL TUMOR 10 KDA PROTEIN HOMOLOG"/>
    <property type="match status" value="1"/>
</dbReference>
<dbReference type="AlphaFoldDB" id="A0A1S3JMF8"/>
<dbReference type="PANTHER" id="PTHR16967">
    <property type="entry name" value="LEYDIG CELL TUMOR 10 KDA PROTEIN HOMOLOG"/>
    <property type="match status" value="1"/>
</dbReference>
<feature type="compositionally biased region" description="Basic residues" evidence="2">
    <location>
        <begin position="18"/>
        <end position="28"/>
    </location>
</feature>
<keyword evidence="3" id="KW-1185">Reference proteome</keyword>
<dbReference type="OrthoDB" id="5239630at2759"/>
<accession>A0A1S3JMF8</accession>
<evidence type="ECO:0000313" key="5">
    <source>
        <dbReference type="RefSeq" id="XP_023932300.1"/>
    </source>
</evidence>
<evidence type="ECO:0000256" key="2">
    <source>
        <dbReference type="SAM" id="MobiDB-lite"/>
    </source>
</evidence>
<dbReference type="RefSeq" id="XP_023932300.1">
    <property type="nucleotide sequence ID" value="XM_024076532.1"/>
</dbReference>
<organism evidence="3 4">
    <name type="scientific">Lingula anatina</name>
    <name type="common">Brachiopod</name>
    <name type="synonym">Lingula unguis</name>
    <dbReference type="NCBI Taxonomy" id="7574"/>
    <lineage>
        <taxon>Eukaryota</taxon>
        <taxon>Metazoa</taxon>
        <taxon>Spiralia</taxon>
        <taxon>Lophotrochozoa</taxon>
        <taxon>Brachiopoda</taxon>
        <taxon>Linguliformea</taxon>
        <taxon>Lingulata</taxon>
        <taxon>Lingulida</taxon>
        <taxon>Linguloidea</taxon>
        <taxon>Lingulidae</taxon>
        <taxon>Lingula</taxon>
    </lineage>
</organism>
<evidence type="ECO:0000256" key="1">
    <source>
        <dbReference type="ARBA" id="ARBA00006802"/>
    </source>
</evidence>